<feature type="compositionally biased region" description="Basic and acidic residues" evidence="25">
    <location>
        <begin position="420"/>
        <end position="479"/>
    </location>
</feature>
<organism evidence="27 28">
    <name type="scientific">Gryllus longicercus</name>
    <dbReference type="NCBI Taxonomy" id="2509291"/>
    <lineage>
        <taxon>Eukaryota</taxon>
        <taxon>Metazoa</taxon>
        <taxon>Ecdysozoa</taxon>
        <taxon>Arthropoda</taxon>
        <taxon>Hexapoda</taxon>
        <taxon>Insecta</taxon>
        <taxon>Pterygota</taxon>
        <taxon>Neoptera</taxon>
        <taxon>Polyneoptera</taxon>
        <taxon>Orthoptera</taxon>
        <taxon>Ensifera</taxon>
        <taxon>Gryllidea</taxon>
        <taxon>Grylloidea</taxon>
        <taxon>Gryllidae</taxon>
        <taxon>Gryllinae</taxon>
        <taxon>Gryllus</taxon>
    </lineage>
</organism>
<feature type="compositionally biased region" description="Polar residues" evidence="25">
    <location>
        <begin position="266"/>
        <end position="278"/>
    </location>
</feature>
<dbReference type="GO" id="GO:0004674">
    <property type="term" value="F:protein serine/threonine kinase activity"/>
    <property type="evidence" value="ECO:0007669"/>
    <property type="project" value="UniProtKB-KW"/>
</dbReference>
<feature type="compositionally biased region" description="Basic residues" evidence="25">
    <location>
        <begin position="500"/>
        <end position="509"/>
    </location>
</feature>
<keyword evidence="15" id="KW-0832">Ubl conjugation</keyword>
<evidence type="ECO:0000256" key="15">
    <source>
        <dbReference type="ARBA" id="ARBA00022843"/>
    </source>
</evidence>
<feature type="compositionally biased region" description="Basic and acidic residues" evidence="25">
    <location>
        <begin position="252"/>
        <end position="263"/>
    </location>
</feature>
<evidence type="ECO:0000256" key="23">
    <source>
        <dbReference type="ARBA" id="ARBA00048659"/>
    </source>
</evidence>
<comment type="subcellular location">
    <subcellularLocation>
        <location evidence="2">Chromosome</location>
        <location evidence="2">Centromere</location>
        <location evidence="2">Kinetochore</location>
    </subcellularLocation>
    <subcellularLocation>
        <location evidence="1">Nucleus</location>
    </subcellularLocation>
</comment>
<keyword evidence="14" id="KW-0067">ATP-binding</keyword>
<dbReference type="EC" id="2.7.11.1" evidence="3"/>
<evidence type="ECO:0000256" key="18">
    <source>
        <dbReference type="ARBA" id="ARBA00023242"/>
    </source>
</evidence>
<dbReference type="GO" id="GO:0045292">
    <property type="term" value="P:mRNA cis splicing, via spliceosome"/>
    <property type="evidence" value="ECO:0007669"/>
    <property type="project" value="InterPro"/>
</dbReference>
<proteinExistence type="inferred from homology"/>
<dbReference type="Pfam" id="PF00069">
    <property type="entry name" value="Pkinase"/>
    <property type="match status" value="1"/>
</dbReference>
<feature type="region of interest" description="Disordered" evidence="25">
    <location>
        <begin position="243"/>
        <end position="551"/>
    </location>
</feature>
<dbReference type="AlphaFoldDB" id="A0AAN9W5U2"/>
<evidence type="ECO:0000256" key="16">
    <source>
        <dbReference type="ARBA" id="ARBA00022990"/>
    </source>
</evidence>
<keyword evidence="12" id="KW-0418">Kinase</keyword>
<feature type="compositionally biased region" description="Acidic residues" evidence="25">
    <location>
        <begin position="534"/>
        <end position="549"/>
    </location>
</feature>
<dbReference type="InterPro" id="IPR000719">
    <property type="entry name" value="Prot_kinase_dom"/>
</dbReference>
<feature type="compositionally biased region" description="Polar residues" evidence="25">
    <location>
        <begin position="110"/>
        <end position="122"/>
    </location>
</feature>
<feature type="compositionally biased region" description="Basic and acidic residues" evidence="25">
    <location>
        <begin position="123"/>
        <end position="142"/>
    </location>
</feature>
<evidence type="ECO:0000256" key="5">
    <source>
        <dbReference type="ARBA" id="ARBA00022499"/>
    </source>
</evidence>
<dbReference type="CDD" id="cd14135">
    <property type="entry name" value="STKc_PRP4"/>
    <property type="match status" value="1"/>
</dbReference>
<dbReference type="InterPro" id="IPR044092">
    <property type="entry name" value="STKc_PRP4"/>
</dbReference>
<dbReference type="FunFam" id="1.10.510.10:FF:000078">
    <property type="entry name" value="Serine/threonine-protein kinase PRP4 homolog"/>
    <property type="match status" value="1"/>
</dbReference>
<evidence type="ECO:0000256" key="25">
    <source>
        <dbReference type="SAM" id="MobiDB-lite"/>
    </source>
</evidence>
<evidence type="ECO:0000256" key="7">
    <source>
        <dbReference type="ARBA" id="ARBA00022553"/>
    </source>
</evidence>
<name>A0AAN9W5U2_9ORTH</name>
<evidence type="ECO:0000256" key="11">
    <source>
        <dbReference type="ARBA" id="ARBA00022741"/>
    </source>
</evidence>
<keyword evidence="9" id="KW-0808">Transferase</keyword>
<evidence type="ECO:0000256" key="9">
    <source>
        <dbReference type="ARBA" id="ARBA00022679"/>
    </source>
</evidence>
<evidence type="ECO:0000256" key="4">
    <source>
        <dbReference type="ARBA" id="ARBA00022454"/>
    </source>
</evidence>
<comment type="catalytic activity">
    <reaction evidence="23">
        <text>L-threonyl-[protein] + ATP = O-phospho-L-threonyl-[protein] + ADP + H(+)</text>
        <dbReference type="Rhea" id="RHEA:46608"/>
        <dbReference type="Rhea" id="RHEA-COMP:11060"/>
        <dbReference type="Rhea" id="RHEA-COMP:11605"/>
        <dbReference type="ChEBI" id="CHEBI:15378"/>
        <dbReference type="ChEBI" id="CHEBI:30013"/>
        <dbReference type="ChEBI" id="CHEBI:30616"/>
        <dbReference type="ChEBI" id="CHEBI:61977"/>
        <dbReference type="ChEBI" id="CHEBI:456216"/>
        <dbReference type="EC" id="2.7.11.1"/>
    </reaction>
    <physiologicalReaction direction="left-to-right" evidence="23">
        <dbReference type="Rhea" id="RHEA:46609"/>
    </physiologicalReaction>
</comment>
<evidence type="ECO:0000256" key="10">
    <source>
        <dbReference type="ARBA" id="ARBA00022728"/>
    </source>
</evidence>
<feature type="compositionally biased region" description="Basic residues" evidence="25">
    <location>
        <begin position="26"/>
        <end position="44"/>
    </location>
</feature>
<dbReference type="EMBL" id="JAZDUA010000070">
    <property type="protein sequence ID" value="KAK7869694.1"/>
    <property type="molecule type" value="Genomic_DNA"/>
</dbReference>
<dbReference type="GO" id="GO:0005681">
    <property type="term" value="C:spliceosomal complex"/>
    <property type="evidence" value="ECO:0007669"/>
    <property type="project" value="UniProtKB-KW"/>
</dbReference>
<evidence type="ECO:0000256" key="14">
    <source>
        <dbReference type="ARBA" id="ARBA00022840"/>
    </source>
</evidence>
<dbReference type="PANTHER" id="PTHR24058">
    <property type="entry name" value="DUAL SPECIFICITY PROTEIN KINASE"/>
    <property type="match status" value="1"/>
</dbReference>
<dbReference type="GO" id="GO:0005524">
    <property type="term" value="F:ATP binding"/>
    <property type="evidence" value="ECO:0007669"/>
    <property type="project" value="UniProtKB-KW"/>
</dbReference>
<dbReference type="GO" id="GO:0000776">
    <property type="term" value="C:kinetochore"/>
    <property type="evidence" value="ECO:0007669"/>
    <property type="project" value="UniProtKB-KW"/>
</dbReference>
<reference evidence="27 28" key="1">
    <citation type="submission" date="2024-03" db="EMBL/GenBank/DDBJ databases">
        <title>The genome assembly and annotation of the cricket Gryllus longicercus Weissman &amp; Gray.</title>
        <authorList>
            <person name="Szrajer S."/>
            <person name="Gray D."/>
            <person name="Ylla G."/>
        </authorList>
    </citation>
    <scope>NUCLEOTIDE SEQUENCE [LARGE SCALE GENOMIC DNA]</scope>
    <source>
        <strain evidence="27">DAG 2021-001</strain>
        <tissue evidence="27">Whole body minus gut</tissue>
    </source>
</reference>
<evidence type="ECO:0000256" key="21">
    <source>
        <dbReference type="ARBA" id="ARBA00031858"/>
    </source>
</evidence>
<feature type="compositionally biased region" description="Basic and acidic residues" evidence="25">
    <location>
        <begin position="510"/>
        <end position="533"/>
    </location>
</feature>
<feature type="domain" description="Protein kinase" evidence="26">
    <location>
        <begin position="738"/>
        <end position="1054"/>
    </location>
</feature>
<evidence type="ECO:0000256" key="22">
    <source>
        <dbReference type="ARBA" id="ARBA00046964"/>
    </source>
</evidence>
<comment type="caution">
    <text evidence="27">The sequence shown here is derived from an EMBL/GenBank/DDBJ whole genome shotgun (WGS) entry which is preliminary data.</text>
</comment>
<evidence type="ECO:0000256" key="8">
    <source>
        <dbReference type="ARBA" id="ARBA00022664"/>
    </source>
</evidence>
<keyword evidence="13" id="KW-0995">Kinetochore</keyword>
<keyword evidence="5" id="KW-1017">Isopeptide bond</keyword>
<evidence type="ECO:0000313" key="28">
    <source>
        <dbReference type="Proteomes" id="UP001378592"/>
    </source>
</evidence>
<dbReference type="SUPFAM" id="SSF56112">
    <property type="entry name" value="Protein kinase-like (PK-like)"/>
    <property type="match status" value="1"/>
</dbReference>
<feature type="compositionally biased region" description="Basic and acidic residues" evidence="25">
    <location>
        <begin position="296"/>
        <end position="380"/>
    </location>
</feature>
<evidence type="ECO:0000256" key="1">
    <source>
        <dbReference type="ARBA" id="ARBA00004123"/>
    </source>
</evidence>
<comment type="similarity">
    <text evidence="19">Belongs to the protein kinase superfamily. CMGC Ser/Thr protein kinase family.</text>
</comment>
<keyword evidence="8" id="KW-0507">mRNA processing</keyword>
<evidence type="ECO:0000256" key="2">
    <source>
        <dbReference type="ARBA" id="ARBA00004629"/>
    </source>
</evidence>
<feature type="compositionally biased region" description="Basic residues" evidence="25">
    <location>
        <begin position="54"/>
        <end position="65"/>
    </location>
</feature>
<feature type="compositionally biased region" description="Low complexity" evidence="25">
    <location>
        <begin position="404"/>
        <end position="419"/>
    </location>
</feature>
<comment type="catalytic activity">
    <reaction evidence="24">
        <text>L-seryl-[protein] + ATP = O-phospho-L-seryl-[protein] + ADP + H(+)</text>
        <dbReference type="Rhea" id="RHEA:17989"/>
        <dbReference type="Rhea" id="RHEA-COMP:9863"/>
        <dbReference type="Rhea" id="RHEA-COMP:11604"/>
        <dbReference type="ChEBI" id="CHEBI:15378"/>
        <dbReference type="ChEBI" id="CHEBI:29999"/>
        <dbReference type="ChEBI" id="CHEBI:30616"/>
        <dbReference type="ChEBI" id="CHEBI:83421"/>
        <dbReference type="ChEBI" id="CHEBI:456216"/>
        <dbReference type="EC" id="2.7.11.1"/>
    </reaction>
    <physiologicalReaction direction="left-to-right" evidence="24">
        <dbReference type="Rhea" id="RHEA:17990"/>
    </physiologicalReaction>
</comment>
<evidence type="ECO:0000256" key="20">
    <source>
        <dbReference type="ARBA" id="ARBA00023637"/>
    </source>
</evidence>
<evidence type="ECO:0000259" key="26">
    <source>
        <dbReference type="PROSITE" id="PS50011"/>
    </source>
</evidence>
<dbReference type="SMART" id="SM00220">
    <property type="entry name" value="S_TKc"/>
    <property type="match status" value="1"/>
</dbReference>
<feature type="region of interest" description="Disordered" evidence="25">
    <location>
        <begin position="107"/>
        <end position="144"/>
    </location>
</feature>
<dbReference type="InterPro" id="IPR008271">
    <property type="entry name" value="Ser/Thr_kinase_AS"/>
</dbReference>
<protein>
    <recommendedName>
        <fullName evidence="20">Serine/threonine-protein kinase PRP4 homolog</fullName>
        <ecNumber evidence="3">2.7.11.1</ecNumber>
    </recommendedName>
    <alternativeName>
        <fullName evidence="21">PRP4 pre-mRNA-processing factor 4 homolog</fullName>
    </alternativeName>
</protein>
<keyword evidence="18" id="KW-0539">Nucleus</keyword>
<keyword evidence="17" id="KW-0508">mRNA splicing</keyword>
<keyword evidence="11" id="KW-0547">Nucleotide-binding</keyword>
<dbReference type="InterPro" id="IPR050494">
    <property type="entry name" value="Ser_Thr_dual-spec_kinase"/>
</dbReference>
<evidence type="ECO:0000256" key="19">
    <source>
        <dbReference type="ARBA" id="ARBA00023596"/>
    </source>
</evidence>
<dbReference type="PROSITE" id="PS50011">
    <property type="entry name" value="PROTEIN_KINASE_DOM"/>
    <property type="match status" value="1"/>
</dbReference>
<keyword evidence="6" id="KW-0723">Serine/threonine-protein kinase</keyword>
<feature type="region of interest" description="Disordered" evidence="25">
    <location>
        <begin position="19"/>
        <end position="73"/>
    </location>
</feature>
<keyword evidence="10" id="KW-0747">Spliceosome</keyword>
<feature type="compositionally biased region" description="Basic residues" evidence="25">
    <location>
        <begin position="480"/>
        <end position="490"/>
    </location>
</feature>
<evidence type="ECO:0000256" key="24">
    <source>
        <dbReference type="ARBA" id="ARBA00048977"/>
    </source>
</evidence>
<comment type="subunit">
    <text evidence="22">Interacts with CLK1 C-terminus. Associates with the U5 snRNP and NCOR1 deacetylase complexes. Identified in the spliceosome C complex.</text>
</comment>
<feature type="region of interest" description="Disordered" evidence="25">
    <location>
        <begin position="696"/>
        <end position="718"/>
    </location>
</feature>
<dbReference type="Proteomes" id="UP001378592">
    <property type="component" value="Unassembled WGS sequence"/>
</dbReference>
<evidence type="ECO:0000256" key="17">
    <source>
        <dbReference type="ARBA" id="ARBA00023187"/>
    </source>
</evidence>
<dbReference type="PANTHER" id="PTHR24058:SF103">
    <property type="entry name" value="SERINE_THREONINE-PROTEIN KINASE PRP4 HOMOLOG"/>
    <property type="match status" value="1"/>
</dbReference>
<sequence length="1058" mass="121877">MDKEAGDVKTEKVINDATIIKDATCKKKKKKKHKHHHKHKKHASDKHEKCDKHEKKHLKKRKHKDKKTEDNLNAKDSIKIKANVKSAEIEVKDVKEEKKCKAPIKAAEKTQVNQKLVSSHSLTVEETHKDECENTKEEKGENNEALACSKDADILSSEKANVPELNIICESERDSERNNVSVIGCSKADCASHSEVFLGLNASSNVKIESDSDIEITVIEDDIDLEDLMQQKALLQARLGAYMSDEDDEQEDVNKNDKIEGKIDPGSSSASFNDNKSPCKQLDRRKRKRSGSTSQNKDEKHISDVKTSSADEQKSKHECRERGKSRNTTNEKIHEVLDTKKSRESDRNYRSYSGDKKSQYRTAETENKDSDRHHKDERRFSSTNKRTQSSREHTYSKGNSTYRSPVSHSKSCSHSTSHSLEVRRCDRGREHRSASDRDRDRSNLERERERDRERERQRGLERERDRRRRNESERTSDRKRACHHRSRSRSKNREHERDYHHSRHSRRGKYGHDKTNKTRENVSESVKVDKSSSEDDVDNIDTEDEDEEQIIQKRRQQREELLRRLGAASENSDLSNVNNMSSISSYEHLSTCEEKSVNGQVHEVGEKIQPSETKIESSVVDVAQILVSRLNEPESVQKGTLPLPNEDKLEKHVLKLSSHLHVESSEETNLGFQKHECKEGKKSEWDMFAEADNMETYRSPSTLDKPQGGPENPSLTDNWDDAEGYYRVRIGEVMDGRYVVYGYTGQGVFSNVVRARDNARNGMDVAVKIIRNNEVMHKTGLKELEVLRRLNDADPDDKFHCLRLFRHFFHKNHLCMVFEPLSMNLREVLKKYGKAVGLHVKAVRSYTQQLFLALKLLKKANILHADIKPDNILVNESKLVLKLCDFGSASHVAENEITPYLVSRFYRAPEIILGLPYDFGIDMWSAGCTIYELYTGKIMFSGKTNNQMLKFFMDLKGKIPNKLIRKGSFKEQHFDGNCNFLYHEVDKVTEREKVVVMSTLNPSRDLLAELIGNQNLPEGQMRKVNQLKDLLEKILMLDSSKRPAINQALTHPFIQEKI</sequence>
<accession>A0AAN9W5U2</accession>
<dbReference type="InterPro" id="IPR011009">
    <property type="entry name" value="Kinase-like_dom_sf"/>
</dbReference>
<dbReference type="PROSITE" id="PS00108">
    <property type="entry name" value="PROTEIN_KINASE_ST"/>
    <property type="match status" value="1"/>
</dbReference>
<evidence type="ECO:0000256" key="6">
    <source>
        <dbReference type="ARBA" id="ARBA00022527"/>
    </source>
</evidence>
<evidence type="ECO:0000313" key="27">
    <source>
        <dbReference type="EMBL" id="KAK7869694.1"/>
    </source>
</evidence>
<dbReference type="Gene3D" id="1.10.510.10">
    <property type="entry name" value="Transferase(Phosphotransferase) domain 1"/>
    <property type="match status" value="1"/>
</dbReference>
<dbReference type="FunFam" id="3.30.200.20:FF:000123">
    <property type="entry name" value="serine/threonine-protein kinase PRP4 homolog"/>
    <property type="match status" value="1"/>
</dbReference>
<evidence type="ECO:0000256" key="3">
    <source>
        <dbReference type="ARBA" id="ARBA00012513"/>
    </source>
</evidence>
<dbReference type="Gene3D" id="3.30.200.20">
    <property type="entry name" value="Phosphorylase Kinase, domain 1"/>
    <property type="match status" value="1"/>
</dbReference>
<keyword evidence="28" id="KW-1185">Reference proteome</keyword>
<keyword evidence="7" id="KW-0597">Phosphoprotein</keyword>
<gene>
    <name evidence="27" type="ORF">R5R35_011766</name>
</gene>
<evidence type="ECO:0000256" key="13">
    <source>
        <dbReference type="ARBA" id="ARBA00022838"/>
    </source>
</evidence>
<evidence type="ECO:0000256" key="12">
    <source>
        <dbReference type="ARBA" id="ARBA00022777"/>
    </source>
</evidence>
<keyword evidence="16" id="KW-0007">Acetylation</keyword>
<keyword evidence="4" id="KW-0158">Chromosome</keyword>